<gene>
    <name evidence="2" type="ORF">TOT_020000106</name>
</gene>
<keyword evidence="3" id="KW-1185">Reference proteome</keyword>
<organism evidence="2 3">
    <name type="scientific">Theileria orientalis strain Shintoku</name>
    <dbReference type="NCBI Taxonomy" id="869250"/>
    <lineage>
        <taxon>Eukaryota</taxon>
        <taxon>Sar</taxon>
        <taxon>Alveolata</taxon>
        <taxon>Apicomplexa</taxon>
        <taxon>Aconoidasida</taxon>
        <taxon>Piroplasmida</taxon>
        <taxon>Theileriidae</taxon>
        <taxon>Theileria</taxon>
    </lineage>
</organism>
<name>J4D6Y9_THEOR</name>
<evidence type="ECO:0000256" key="1">
    <source>
        <dbReference type="SAM" id="SignalP"/>
    </source>
</evidence>
<feature type="chain" id="PRO_5003778759" description="Secreted protein" evidence="1">
    <location>
        <begin position="23"/>
        <end position="99"/>
    </location>
</feature>
<protein>
    <recommendedName>
        <fullName evidence="4">Secreted protein</fullName>
    </recommendedName>
</protein>
<evidence type="ECO:0008006" key="4">
    <source>
        <dbReference type="Google" id="ProtNLM"/>
    </source>
</evidence>
<dbReference type="AlphaFoldDB" id="J4D6Y9"/>
<reference evidence="2 3" key="1">
    <citation type="journal article" date="2012" name="MBio">
        <title>Comparative genome analysis of three eukaryotic parasites with differing abilities to transform leukocytes reveals key mediators of Theileria-induced leukocyte transformation.</title>
        <authorList>
            <person name="Hayashida K."/>
            <person name="Hara Y."/>
            <person name="Abe T."/>
            <person name="Yamasaki C."/>
            <person name="Toyoda A."/>
            <person name="Kosuge T."/>
            <person name="Suzuki Y."/>
            <person name="Sato Y."/>
            <person name="Kawashima S."/>
            <person name="Katayama T."/>
            <person name="Wakaguri H."/>
            <person name="Inoue N."/>
            <person name="Homma K."/>
            <person name="Tada-Umezaki M."/>
            <person name="Yagi Y."/>
            <person name="Fujii Y."/>
            <person name="Habara T."/>
            <person name="Kanehisa M."/>
            <person name="Watanabe H."/>
            <person name="Ito K."/>
            <person name="Gojobori T."/>
            <person name="Sugawara H."/>
            <person name="Imanishi T."/>
            <person name="Weir W."/>
            <person name="Gardner M."/>
            <person name="Pain A."/>
            <person name="Shiels B."/>
            <person name="Hattori M."/>
            <person name="Nene V."/>
            <person name="Sugimoto C."/>
        </authorList>
    </citation>
    <scope>NUCLEOTIDE SEQUENCE [LARGE SCALE GENOMIC DNA]</scope>
    <source>
        <strain evidence="2 3">Shintoku</strain>
    </source>
</reference>
<dbReference type="KEGG" id="tot:TOT_020000106"/>
<evidence type="ECO:0000313" key="2">
    <source>
        <dbReference type="EMBL" id="BAM39835.1"/>
    </source>
</evidence>
<dbReference type="GeneID" id="20714288"/>
<dbReference type="Proteomes" id="UP000003786">
    <property type="component" value="Chromosome 2"/>
</dbReference>
<dbReference type="VEuPathDB" id="PiroplasmaDB:TOT_020000106"/>
<feature type="signal peptide" evidence="1">
    <location>
        <begin position="1"/>
        <end position="22"/>
    </location>
</feature>
<dbReference type="RefSeq" id="XP_009690136.1">
    <property type="nucleotide sequence ID" value="XM_009691841.1"/>
</dbReference>
<evidence type="ECO:0000313" key="3">
    <source>
        <dbReference type="Proteomes" id="UP000003786"/>
    </source>
</evidence>
<accession>J4D6Y9</accession>
<keyword evidence="1" id="KW-0732">Signal</keyword>
<proteinExistence type="predicted"/>
<sequence>MPLQYYCYFLFISRVLIHTALQRCFYTQNTVPVCMCLRVEWFQPVSALGSAKSHYMVDYTFNSAHCTAFAYVVYEQVTIRSSSDQLYSPRTVDKTSINT</sequence>
<dbReference type="EMBL" id="AP011947">
    <property type="protein sequence ID" value="BAM39835.1"/>
    <property type="molecule type" value="Genomic_DNA"/>
</dbReference>